<name>A0A4R3KIM2_9BACI</name>
<organism evidence="1 2">
    <name type="scientific">Tepidibacillus fermentans</name>
    <dbReference type="NCBI Taxonomy" id="1281767"/>
    <lineage>
        <taxon>Bacteria</taxon>
        <taxon>Bacillati</taxon>
        <taxon>Bacillota</taxon>
        <taxon>Bacilli</taxon>
        <taxon>Bacillales</taxon>
        <taxon>Bacillaceae</taxon>
        <taxon>Tepidibacillus</taxon>
    </lineage>
</organism>
<dbReference type="AlphaFoldDB" id="A0A4R3KIM2"/>
<protein>
    <submittedName>
        <fullName evidence="1">Small acid-soluble spore protein alpha/beta type</fullName>
    </submittedName>
</protein>
<dbReference type="RefSeq" id="WP_341539466.1">
    <property type="nucleotide sequence ID" value="NZ_SMAB01000006.1"/>
</dbReference>
<reference evidence="1 2" key="1">
    <citation type="submission" date="2019-03" db="EMBL/GenBank/DDBJ databases">
        <title>Genomic Encyclopedia of Type Strains, Phase IV (KMG-IV): sequencing the most valuable type-strain genomes for metagenomic binning, comparative biology and taxonomic classification.</title>
        <authorList>
            <person name="Goeker M."/>
        </authorList>
    </citation>
    <scope>NUCLEOTIDE SEQUENCE [LARGE SCALE GENOMIC DNA]</scope>
    <source>
        <strain evidence="1 2">DSM 23802</strain>
    </source>
</reference>
<proteinExistence type="predicted"/>
<accession>A0A4R3KIM2</accession>
<evidence type="ECO:0000313" key="1">
    <source>
        <dbReference type="EMBL" id="TCS83219.1"/>
    </source>
</evidence>
<comment type="caution">
    <text evidence="1">The sequence shown here is derived from an EMBL/GenBank/DDBJ whole genome shotgun (WGS) entry which is preliminary data.</text>
</comment>
<gene>
    <name evidence="1" type="ORF">EDD72_106148</name>
</gene>
<keyword evidence="2" id="KW-1185">Reference proteome</keyword>
<sequence>MARRNRKKTVVPDARSALDQFKQQVLINEDVIQPGIDQQNIPYEIAKEIGGSL</sequence>
<dbReference type="Proteomes" id="UP000295788">
    <property type="component" value="Unassembled WGS sequence"/>
</dbReference>
<evidence type="ECO:0000313" key="2">
    <source>
        <dbReference type="Proteomes" id="UP000295788"/>
    </source>
</evidence>
<dbReference type="EMBL" id="SMAB01000006">
    <property type="protein sequence ID" value="TCS83219.1"/>
    <property type="molecule type" value="Genomic_DNA"/>
</dbReference>